<dbReference type="Pfam" id="PF08351">
    <property type="entry name" value="TmcA_N"/>
    <property type="match status" value="1"/>
</dbReference>
<dbReference type="GeneID" id="62197018"/>
<dbReference type="AlphaFoldDB" id="A0A875S8L3"/>
<comment type="catalytic activity">
    <reaction evidence="9">
        <text>a cytidine in 18S rRNA + acetyl-CoA + ATP + H2O = an N(4)-acetylcytidine in 18S rRNA + ADP + phosphate + CoA + H(+)</text>
        <dbReference type="Rhea" id="RHEA:51424"/>
        <dbReference type="Rhea" id="RHEA-COMP:13575"/>
        <dbReference type="Rhea" id="RHEA-COMP:13576"/>
        <dbReference type="ChEBI" id="CHEBI:15377"/>
        <dbReference type="ChEBI" id="CHEBI:15378"/>
        <dbReference type="ChEBI" id="CHEBI:30616"/>
        <dbReference type="ChEBI" id="CHEBI:43474"/>
        <dbReference type="ChEBI" id="CHEBI:57287"/>
        <dbReference type="ChEBI" id="CHEBI:57288"/>
        <dbReference type="ChEBI" id="CHEBI:74900"/>
        <dbReference type="ChEBI" id="CHEBI:82748"/>
        <dbReference type="ChEBI" id="CHEBI:456216"/>
    </reaction>
</comment>
<name>A0A875S8L3_EENNA</name>
<comment type="subcellular location">
    <subcellularLocation>
        <location evidence="1 9">Nucleus</location>
        <location evidence="1 9">Nucleolus</location>
    </subcellularLocation>
</comment>
<dbReference type="Pfam" id="PF13718">
    <property type="entry name" value="GNAT_acetyltr_2"/>
    <property type="match status" value="1"/>
</dbReference>
<evidence type="ECO:0000256" key="1">
    <source>
        <dbReference type="ARBA" id="ARBA00004604"/>
    </source>
</evidence>
<dbReference type="InterPro" id="IPR027992">
    <property type="entry name" value="tRNA_bind_dom"/>
</dbReference>
<keyword evidence="5 9" id="KW-0547">Nucleotide-binding</keyword>
<evidence type="ECO:0000256" key="10">
    <source>
        <dbReference type="SAM" id="Coils"/>
    </source>
</evidence>
<feature type="binding site" evidence="9">
    <location>
        <begin position="294"/>
        <end position="303"/>
    </location>
    <ligand>
        <name>ATP</name>
        <dbReference type="ChEBI" id="CHEBI:30616"/>
    </ligand>
</feature>
<evidence type="ECO:0000256" key="9">
    <source>
        <dbReference type="HAMAP-Rule" id="MF_03211"/>
    </source>
</evidence>
<dbReference type="GO" id="GO:1990883">
    <property type="term" value="F:18S rRNA cytidine N-acetyltransferase activity"/>
    <property type="evidence" value="ECO:0007669"/>
    <property type="project" value="TreeGrafter"/>
</dbReference>
<feature type="binding site" evidence="9">
    <location>
        <begin position="657"/>
        <end position="663"/>
    </location>
    <ligand>
        <name>acetyl-CoA</name>
        <dbReference type="ChEBI" id="CHEBI:57288"/>
    </ligand>
</feature>
<dbReference type="KEGG" id="bnn:FOA43_003618"/>
<feature type="region of interest" description="Disordered" evidence="11">
    <location>
        <begin position="447"/>
        <end position="467"/>
    </location>
</feature>
<evidence type="ECO:0000256" key="6">
    <source>
        <dbReference type="ARBA" id="ARBA00022840"/>
    </source>
</evidence>
<feature type="domain" description="N-acetyltransferase" evidence="12">
    <location>
        <begin position="564"/>
        <end position="780"/>
    </location>
</feature>
<comment type="catalytic activity">
    <reaction evidence="9">
        <text>a cytidine in tRNA + acetyl-CoA + ATP + H2O = an N(4)-acetylcytidine in tRNA + ADP + phosphate + CoA + H(+)</text>
        <dbReference type="Rhea" id="RHEA:53876"/>
        <dbReference type="Rhea" id="RHEA-COMP:13670"/>
        <dbReference type="Rhea" id="RHEA-COMP:13671"/>
        <dbReference type="ChEBI" id="CHEBI:15377"/>
        <dbReference type="ChEBI" id="CHEBI:15378"/>
        <dbReference type="ChEBI" id="CHEBI:30616"/>
        <dbReference type="ChEBI" id="CHEBI:43474"/>
        <dbReference type="ChEBI" id="CHEBI:57287"/>
        <dbReference type="ChEBI" id="CHEBI:57288"/>
        <dbReference type="ChEBI" id="CHEBI:74900"/>
        <dbReference type="ChEBI" id="CHEBI:82748"/>
        <dbReference type="ChEBI" id="CHEBI:456216"/>
    </reaction>
</comment>
<dbReference type="InterPro" id="IPR032672">
    <property type="entry name" value="TmcA/NAT10/Kre33"/>
</dbReference>
<dbReference type="EC" id="2.3.1.-" evidence="9"/>
<feature type="region of interest" description="Disordered" evidence="11">
    <location>
        <begin position="1011"/>
        <end position="1060"/>
    </location>
</feature>
<feature type="coiled-coil region" evidence="10">
    <location>
        <begin position="946"/>
        <end position="977"/>
    </location>
</feature>
<protein>
    <recommendedName>
        <fullName evidence="9">RNA cytidine acetyltransferase</fullName>
        <ecNumber evidence="9">2.3.1.-</ecNumber>
    </recommendedName>
    <alternativeName>
        <fullName evidence="9">18S rRNA cytosine acetyltransferase</fullName>
    </alternativeName>
</protein>
<evidence type="ECO:0000259" key="12">
    <source>
        <dbReference type="PROSITE" id="PS51186"/>
    </source>
</evidence>
<dbReference type="OrthoDB" id="10067491at2759"/>
<keyword evidence="2 9" id="KW-0698">rRNA processing</keyword>
<dbReference type="InterPro" id="IPR000182">
    <property type="entry name" value="GNAT_dom"/>
</dbReference>
<feature type="compositionally biased region" description="Basic residues" evidence="11">
    <location>
        <begin position="1018"/>
        <end position="1033"/>
    </location>
</feature>
<evidence type="ECO:0000256" key="3">
    <source>
        <dbReference type="ARBA" id="ARBA00022679"/>
    </source>
</evidence>
<comment type="subunit">
    <text evidence="9">Interacts with TAN1.</text>
</comment>
<dbReference type="InterPro" id="IPR033688">
    <property type="entry name" value="NAT10"/>
</dbReference>
<comment type="similarity">
    <text evidence="9">Belongs to the RNA cytidine acetyltransferase family. NAT10 subfamily.</text>
</comment>
<evidence type="ECO:0000313" key="14">
    <source>
        <dbReference type="Proteomes" id="UP000662931"/>
    </source>
</evidence>
<dbReference type="GO" id="GO:0030686">
    <property type="term" value="C:90S preribosome"/>
    <property type="evidence" value="ECO:0007669"/>
    <property type="project" value="TreeGrafter"/>
</dbReference>
<dbReference type="EMBL" id="CP064815">
    <property type="protein sequence ID" value="QPG76232.1"/>
    <property type="molecule type" value="Genomic_DNA"/>
</dbReference>
<proteinExistence type="inferred from homology"/>
<feature type="binding site" evidence="9">
    <location>
        <position position="752"/>
    </location>
    <ligand>
        <name>acetyl-CoA</name>
        <dbReference type="ChEBI" id="CHEBI:57288"/>
    </ligand>
</feature>
<dbReference type="GO" id="GO:0005524">
    <property type="term" value="F:ATP binding"/>
    <property type="evidence" value="ECO:0007669"/>
    <property type="project" value="UniProtKB-UniRule"/>
</dbReference>
<dbReference type="HAMAP" id="MF_03211">
    <property type="entry name" value="RNA_acetyltr_Nat10"/>
    <property type="match status" value="1"/>
</dbReference>
<dbReference type="PANTHER" id="PTHR10925:SF5">
    <property type="entry name" value="RNA CYTIDINE ACETYLTRANSFERASE"/>
    <property type="match status" value="1"/>
</dbReference>
<dbReference type="Gene3D" id="3.40.50.11040">
    <property type="match status" value="1"/>
</dbReference>
<evidence type="ECO:0000256" key="7">
    <source>
        <dbReference type="ARBA" id="ARBA00023242"/>
    </source>
</evidence>
<reference evidence="13" key="1">
    <citation type="submission" date="2020-10" db="EMBL/GenBank/DDBJ databases">
        <authorList>
            <person name="Roach M.J.R."/>
        </authorList>
    </citation>
    <scope>NUCLEOTIDE SEQUENCE</scope>
    <source>
        <strain evidence="13">CBS 1945</strain>
    </source>
</reference>
<dbReference type="FunFam" id="3.40.50.11040:FF:000002">
    <property type="entry name" value="RNA cytidine acetyltransferase"/>
    <property type="match status" value="1"/>
</dbReference>
<keyword evidence="8 9" id="KW-0012">Acyltransferase</keyword>
<keyword evidence="7 9" id="KW-0539">Nucleus</keyword>
<dbReference type="GO" id="GO:0051391">
    <property type="term" value="P:tRNA acetylation"/>
    <property type="evidence" value="ECO:0007669"/>
    <property type="project" value="UniProtKB-UniRule"/>
</dbReference>
<feature type="binding site" evidence="9">
    <location>
        <begin position="650"/>
        <end position="652"/>
    </location>
    <ligand>
        <name>acetyl-CoA</name>
        <dbReference type="ChEBI" id="CHEBI:57288"/>
    </ligand>
</feature>
<feature type="compositionally biased region" description="Basic and acidic residues" evidence="11">
    <location>
        <begin position="1034"/>
        <end position="1043"/>
    </location>
</feature>
<feature type="binding site" evidence="9">
    <location>
        <position position="488"/>
    </location>
    <ligand>
        <name>ATP</name>
        <dbReference type="ChEBI" id="CHEBI:30616"/>
    </ligand>
</feature>
<dbReference type="RefSeq" id="XP_038779797.1">
    <property type="nucleotide sequence ID" value="XM_038923869.1"/>
</dbReference>
<gene>
    <name evidence="13" type="primary">KRE33</name>
    <name evidence="9" type="synonym">NAT10</name>
    <name evidence="13" type="ORF">FOA43_003618</name>
</gene>
<evidence type="ECO:0000256" key="5">
    <source>
        <dbReference type="ARBA" id="ARBA00022741"/>
    </source>
</evidence>
<organism evidence="13 14">
    <name type="scientific">Eeniella nana</name>
    <name type="common">Yeast</name>
    <name type="synonym">Brettanomyces nanus</name>
    <dbReference type="NCBI Taxonomy" id="13502"/>
    <lineage>
        <taxon>Eukaryota</taxon>
        <taxon>Fungi</taxon>
        <taxon>Dikarya</taxon>
        <taxon>Ascomycota</taxon>
        <taxon>Saccharomycotina</taxon>
        <taxon>Pichiomycetes</taxon>
        <taxon>Pichiales</taxon>
        <taxon>Pichiaceae</taxon>
        <taxon>Brettanomyces</taxon>
    </lineage>
</organism>
<dbReference type="Gene3D" id="3.40.50.300">
    <property type="entry name" value="P-loop containing nucleotide triphosphate hydrolases"/>
    <property type="match status" value="1"/>
</dbReference>
<dbReference type="PROSITE" id="PS51186">
    <property type="entry name" value="GNAT"/>
    <property type="match status" value="1"/>
</dbReference>
<evidence type="ECO:0000313" key="13">
    <source>
        <dbReference type="EMBL" id="QPG76232.1"/>
    </source>
</evidence>
<comment type="function">
    <text evidence="9">RNA cytidine acetyltransferase with specificity toward both 18S rRNA and tRNAs. Catalyzes the formation of N(4)-acetylcytidine (ac4C) in 18S rRNA. Required for early nucleolar cleavages of precursor rRNA at sites A0, A1 and A2 during 18S rRNA synthesis. Catalyzes the formation of ac4C in serine and leucine tRNAs. Requires the tRNA-binding adapter protein TAN1 for full tRNA acetyltransferase activity but not for 18S rRNA acetylation.</text>
</comment>
<dbReference type="Pfam" id="PF05127">
    <property type="entry name" value="NAT10_TcmA_helicase"/>
    <property type="match status" value="1"/>
</dbReference>
<evidence type="ECO:0000256" key="4">
    <source>
        <dbReference type="ARBA" id="ARBA00022694"/>
    </source>
</evidence>
<keyword evidence="6 9" id="KW-0067">ATP-binding</keyword>
<dbReference type="Proteomes" id="UP000662931">
    <property type="component" value="Chromosome 4"/>
</dbReference>
<keyword evidence="10" id="KW-0175">Coiled coil</keyword>
<evidence type="ECO:0000256" key="8">
    <source>
        <dbReference type="ARBA" id="ARBA00023315"/>
    </source>
</evidence>
<dbReference type="PANTHER" id="PTHR10925">
    <property type="entry name" value="N-ACETYLTRANSFERASE 10"/>
    <property type="match status" value="1"/>
</dbReference>
<dbReference type="InterPro" id="IPR007807">
    <property type="entry name" value="TcmA/NAT10_helicase"/>
</dbReference>
<dbReference type="GO" id="GO:1904812">
    <property type="term" value="P:rRNA acetylation involved in maturation of SSU-rRNA"/>
    <property type="evidence" value="ECO:0007669"/>
    <property type="project" value="InterPro"/>
</dbReference>
<evidence type="ECO:0000256" key="11">
    <source>
        <dbReference type="SAM" id="MobiDB-lite"/>
    </source>
</evidence>
<dbReference type="GO" id="GO:0005730">
    <property type="term" value="C:nucleolus"/>
    <property type="evidence" value="ECO:0007669"/>
    <property type="project" value="UniProtKB-SubCell"/>
</dbReference>
<keyword evidence="4 9" id="KW-0819">tRNA processing</keyword>
<dbReference type="Gene3D" id="3.40.630.30">
    <property type="match status" value="1"/>
</dbReference>
<dbReference type="InterPro" id="IPR013562">
    <property type="entry name" value="TmcA/NAT10_N"/>
</dbReference>
<accession>A0A875S8L3</accession>
<keyword evidence="14" id="KW-1185">Reference proteome</keyword>
<dbReference type="GO" id="GO:0000049">
    <property type="term" value="F:tRNA binding"/>
    <property type="evidence" value="ECO:0007669"/>
    <property type="project" value="TreeGrafter"/>
</dbReference>
<dbReference type="InterPro" id="IPR027417">
    <property type="entry name" value="P-loop_NTPase"/>
</dbReference>
<evidence type="ECO:0000256" key="2">
    <source>
        <dbReference type="ARBA" id="ARBA00022552"/>
    </source>
</evidence>
<keyword evidence="3 9" id="KW-0808">Transferase</keyword>
<dbReference type="Pfam" id="PF13725">
    <property type="entry name" value="tRNA_bind_2"/>
    <property type="match status" value="1"/>
</dbReference>
<sequence>MTTNINNKNKKKILDARIPDLIRNGLQTRQRSFIIMVGDKSRDQIPNLHYLMMNTDLKMNKSILWAYKKKLLGFTSHRKKREHKIKKDIKRGRREANELDPFEAFISNQQIRYVYYKESDKILGNTYGMLVLQDFEGLTPNLMARTIETVEGGGIIVMLLKSLQSLKQLYAMTMDVHSRYRTEAHNDVVARFNERFLLSLADCKTCLVLDDSLNVLPISGARGVKKLPPKDDDEISAKQQELNELKESLADTQPAGSLVALSKTANQAQSILRFIDAIAEKTFNTTVTLTAGRGRGKSAALGISIAAAIAQDYSNIFVTSPSPENLKTLFEFVFKALDAMEYVEHQDYDIIQSTNPSFHKSIVRVDVKKAGHRQTIQYILPTDSHVLGQAELVIIDEAAAIPLPVVKKLLGPYLVFMASTINGYEGTGRSLSLKLISQLRKQAKSVTKEGADGHQYGEPTFKRTNDDENDLDIRARNLVEVTLDEPIRYAPGDPVESWLGKLLCLDVKLSKNTKYATRGCPHPSECSLFCINRDTLFSYDPVSEAFLQKMMALFVSSHYKNSPNDLQLMSDAPAHQLYALFGPDVGKDASIPTPLCVIQLALEGEISRESIRRSLSRGIRAGGDLIPWLVSQQFQDDDFASLSGARIVRIATHPDYQDMGYGSRAIELLSDYFEGKFTDVNESNNLDNDRFSLRRLTDEELAQSSLKDEISPRKEDSLPPLFINLAHKAPYYLHYMGVSYGLTRPLLKFWKKGGYSPVYLRQTPNGLTGEYTCVMLKVLPNRKDEWLQDFARDFHKRFLSLLSYSFRAFPSVQALSVIESTRTGGSIASSGSLSKSDLDVIFSPFDLKRLESYANNLLDYHVILDLVPHVSNLYFEGKLADGVRLSHVQRAILLSVGLQRKEIDDVARELKIEPNQSMAMFAKVMRKVSGYLHSIIKESISGELPEVETKEDVDNKLNNVEDMERELEEDLNTAGKEAVSEVKEKQRELINSLKLDKYVINDFEDEWKSNKTSLEKAAKRKGTVSLKSGKKRKPTETAEDIYKQEMTSLQNEKKKRKAKK</sequence>